<dbReference type="Gene3D" id="3.40.50.1580">
    <property type="entry name" value="Nucleoside phosphorylase domain"/>
    <property type="match status" value="1"/>
</dbReference>
<organism evidence="2 3">
    <name type="scientific">Coleophoma cylindrospora</name>
    <dbReference type="NCBI Taxonomy" id="1849047"/>
    <lineage>
        <taxon>Eukaryota</taxon>
        <taxon>Fungi</taxon>
        <taxon>Dikarya</taxon>
        <taxon>Ascomycota</taxon>
        <taxon>Pezizomycotina</taxon>
        <taxon>Leotiomycetes</taxon>
        <taxon>Helotiales</taxon>
        <taxon>Dermateaceae</taxon>
        <taxon>Coleophoma</taxon>
    </lineage>
</organism>
<dbReference type="InterPro" id="IPR000845">
    <property type="entry name" value="Nucleoside_phosphorylase_d"/>
</dbReference>
<dbReference type="Pfam" id="PF01048">
    <property type="entry name" value="PNP_UDP_1"/>
    <property type="match status" value="2"/>
</dbReference>
<evidence type="ECO:0000313" key="2">
    <source>
        <dbReference type="EMBL" id="RDW73428.1"/>
    </source>
</evidence>
<reference evidence="2 3" key="1">
    <citation type="journal article" date="2018" name="IMA Fungus">
        <title>IMA Genome-F 9: Draft genome sequence of Annulohypoxylon stygium, Aspergillus mulundensis, Berkeleyomyces basicola (syn. Thielaviopsis basicola), Ceratocystis smalleyi, two Cercospora beticola strains, Coleophoma cylindrospora, Fusarium fracticaudum, Phialophora cf. hyalina, and Morchella septimelata.</title>
        <authorList>
            <person name="Wingfield B.D."/>
            <person name="Bills G.F."/>
            <person name="Dong Y."/>
            <person name="Huang W."/>
            <person name="Nel W.J."/>
            <person name="Swalarsk-Parry B.S."/>
            <person name="Vaghefi N."/>
            <person name="Wilken P.M."/>
            <person name="An Z."/>
            <person name="de Beer Z.W."/>
            <person name="De Vos L."/>
            <person name="Chen L."/>
            <person name="Duong T.A."/>
            <person name="Gao Y."/>
            <person name="Hammerbacher A."/>
            <person name="Kikkert J.R."/>
            <person name="Li Y."/>
            <person name="Li H."/>
            <person name="Li K."/>
            <person name="Li Q."/>
            <person name="Liu X."/>
            <person name="Ma X."/>
            <person name="Naidoo K."/>
            <person name="Pethybridge S.J."/>
            <person name="Sun J."/>
            <person name="Steenkamp E.T."/>
            <person name="van der Nest M.A."/>
            <person name="van Wyk S."/>
            <person name="Wingfield M.J."/>
            <person name="Xiong C."/>
            <person name="Yue Q."/>
            <person name="Zhang X."/>
        </authorList>
    </citation>
    <scope>NUCLEOTIDE SEQUENCE [LARGE SCALE GENOMIC DNA]</scope>
    <source>
        <strain evidence="2 3">BP6252</strain>
    </source>
</reference>
<proteinExistence type="predicted"/>
<comment type="caution">
    <text evidence="2">The sequence shown here is derived from an EMBL/GenBank/DDBJ whole genome shotgun (WGS) entry which is preliminary data.</text>
</comment>
<dbReference type="AlphaFoldDB" id="A0A3D8RHM1"/>
<sequence>MADLRPNRREDFTVAIICALPLEYNAVSLLFDKFWDEDGDHYGRAAGDPNSYTTGRIGKYDVVLALLPHMGKVNAASAAASIRSSYGGLQLALLVGICGGVPRSGMGSDEEILLSDVVISKTVVQYDLGKRYPDKFLRKNTVEDNLSKPNKDVRNLLVTFETDLGLDRLQQSTAKYLKQLQANAAQRKRGGKYQYPGALEDRLFASSYRHKHQNSPNCVCRDCNKNSDPVCDEALKSVCGELGCDKKYLVARERLQTKQQLERDNNDEVQDPAIWIGSVASGDTVMKSGEDRDEIARNEGVIAFEMEGAGVWEEVPCIVVKGVCDYADSHKSDKWQNFAAATAASASKAILERYIRTDRVPVLESAASGRESINQGGSKYSSDVKGRDITQGNQIQVSTPQIPRDYTQGGSEFGGNIQGEASVVQGNKFTI</sequence>
<dbReference type="Proteomes" id="UP000256645">
    <property type="component" value="Unassembled WGS sequence"/>
</dbReference>
<dbReference type="SUPFAM" id="SSF53167">
    <property type="entry name" value="Purine and uridine phosphorylases"/>
    <property type="match status" value="1"/>
</dbReference>
<evidence type="ECO:0000259" key="1">
    <source>
        <dbReference type="Pfam" id="PF01048"/>
    </source>
</evidence>
<evidence type="ECO:0000313" key="3">
    <source>
        <dbReference type="Proteomes" id="UP000256645"/>
    </source>
</evidence>
<gene>
    <name evidence="2" type="ORF">BP6252_07335</name>
</gene>
<dbReference type="GO" id="GO:0009116">
    <property type="term" value="P:nucleoside metabolic process"/>
    <property type="evidence" value="ECO:0007669"/>
    <property type="project" value="InterPro"/>
</dbReference>
<dbReference type="InterPro" id="IPR035994">
    <property type="entry name" value="Nucleoside_phosphorylase_sf"/>
</dbReference>
<dbReference type="InterPro" id="IPR053137">
    <property type="entry name" value="NLR-like"/>
</dbReference>
<dbReference type="OrthoDB" id="20872at2759"/>
<feature type="domain" description="Nucleoside phosphorylase" evidence="1">
    <location>
        <begin position="13"/>
        <end position="164"/>
    </location>
</feature>
<dbReference type="PANTHER" id="PTHR46082:SF6">
    <property type="entry name" value="AAA+ ATPASE DOMAIN-CONTAINING PROTEIN-RELATED"/>
    <property type="match status" value="1"/>
</dbReference>
<dbReference type="GO" id="GO:0003824">
    <property type="term" value="F:catalytic activity"/>
    <property type="evidence" value="ECO:0007669"/>
    <property type="project" value="InterPro"/>
</dbReference>
<name>A0A3D8RHM1_9HELO</name>
<feature type="domain" description="Nucleoside phosphorylase" evidence="1">
    <location>
        <begin position="261"/>
        <end position="356"/>
    </location>
</feature>
<protein>
    <submittedName>
        <fullName evidence="2">Phosphorylase superfamily protein</fullName>
    </submittedName>
</protein>
<dbReference type="STRING" id="1849047.A0A3D8RHM1"/>
<accession>A0A3D8RHM1</accession>
<keyword evidence="3" id="KW-1185">Reference proteome</keyword>
<dbReference type="PANTHER" id="PTHR46082">
    <property type="entry name" value="ATP/GTP-BINDING PROTEIN-RELATED"/>
    <property type="match status" value="1"/>
</dbReference>
<dbReference type="EMBL" id="PDLM01000007">
    <property type="protein sequence ID" value="RDW73428.1"/>
    <property type="molecule type" value="Genomic_DNA"/>
</dbReference>